<name>A0AB73IPE2_9BURK</name>
<sequence>MTSRLLSQRAKHRLEIAAGLLRGMGREVDFPREQFYHGVQQILTTLTDQERVTLKELTDWVEDYDRGSGALSGRTDPA</sequence>
<organism evidence="1 2">
    <name type="scientific">Paraburkholderia caledonica</name>
    <dbReference type="NCBI Taxonomy" id="134536"/>
    <lineage>
        <taxon>Bacteria</taxon>
        <taxon>Pseudomonadati</taxon>
        <taxon>Pseudomonadota</taxon>
        <taxon>Betaproteobacteria</taxon>
        <taxon>Burkholderiales</taxon>
        <taxon>Burkholderiaceae</taxon>
        <taxon>Paraburkholderia</taxon>
    </lineage>
</organism>
<protein>
    <submittedName>
        <fullName evidence="1">Uncharacterized protein</fullName>
    </submittedName>
</protein>
<comment type="caution">
    <text evidence="1">The sequence shown here is derived from an EMBL/GenBank/DDBJ whole genome shotgun (WGS) entry which is preliminary data.</text>
</comment>
<gene>
    <name evidence="1" type="ORF">J2793_007316</name>
</gene>
<dbReference type="Proteomes" id="UP001229486">
    <property type="component" value="Unassembled WGS sequence"/>
</dbReference>
<dbReference type="EMBL" id="JAURTK010000034">
    <property type="protein sequence ID" value="MDP9651841.1"/>
    <property type="molecule type" value="Genomic_DNA"/>
</dbReference>
<dbReference type="AlphaFoldDB" id="A0AB73IPE2"/>
<proteinExistence type="predicted"/>
<evidence type="ECO:0000313" key="1">
    <source>
        <dbReference type="EMBL" id="MDP9651841.1"/>
    </source>
</evidence>
<reference evidence="1" key="1">
    <citation type="submission" date="2023-07" db="EMBL/GenBank/DDBJ databases">
        <title>Sorghum-associated microbial communities from plants grown in Nebraska, USA.</title>
        <authorList>
            <person name="Schachtman D."/>
        </authorList>
    </citation>
    <scope>NUCLEOTIDE SEQUENCE</scope>
    <source>
        <strain evidence="1">DS1061</strain>
    </source>
</reference>
<evidence type="ECO:0000313" key="2">
    <source>
        <dbReference type="Proteomes" id="UP001229486"/>
    </source>
</evidence>
<accession>A0AB73IPE2</accession>
<dbReference type="RefSeq" id="WP_392396367.1">
    <property type="nucleotide sequence ID" value="NZ_JAURTK010000034.1"/>
</dbReference>